<keyword evidence="3" id="KW-1185">Reference proteome</keyword>
<reference evidence="2" key="1">
    <citation type="submission" date="2023-10" db="EMBL/GenBank/DDBJ databases">
        <title>Genome assembly of Pristionchus species.</title>
        <authorList>
            <person name="Yoshida K."/>
            <person name="Sommer R.J."/>
        </authorList>
    </citation>
    <scope>NUCLEOTIDE SEQUENCE</scope>
    <source>
        <strain evidence="2">RS5133</strain>
    </source>
</reference>
<keyword evidence="1" id="KW-0812">Transmembrane</keyword>
<name>A0AAV5WGS8_9BILA</name>
<feature type="transmembrane region" description="Helical" evidence="1">
    <location>
        <begin position="115"/>
        <end position="137"/>
    </location>
</feature>
<evidence type="ECO:0000313" key="2">
    <source>
        <dbReference type="EMBL" id="GMT29034.1"/>
    </source>
</evidence>
<dbReference type="EMBL" id="BTSY01000005">
    <property type="protein sequence ID" value="GMT29034.1"/>
    <property type="molecule type" value="Genomic_DNA"/>
</dbReference>
<feature type="non-terminal residue" evidence="2">
    <location>
        <position position="188"/>
    </location>
</feature>
<dbReference type="Proteomes" id="UP001432322">
    <property type="component" value="Unassembled WGS sequence"/>
</dbReference>
<dbReference type="SUPFAM" id="SSF53850">
    <property type="entry name" value="Periplasmic binding protein-like II"/>
    <property type="match status" value="1"/>
</dbReference>
<proteinExistence type="predicted"/>
<evidence type="ECO:0000256" key="1">
    <source>
        <dbReference type="SAM" id="Phobius"/>
    </source>
</evidence>
<dbReference type="AlphaFoldDB" id="A0AAV5WGS8"/>
<keyword evidence="1" id="KW-1133">Transmembrane helix</keyword>
<comment type="caution">
    <text evidence="2">The sequence shown here is derived from an EMBL/GenBank/DDBJ whole genome shotgun (WGS) entry which is preliminary data.</text>
</comment>
<protein>
    <recommendedName>
        <fullName evidence="4">G protein-coupled receptor</fullName>
    </recommendedName>
</protein>
<evidence type="ECO:0000313" key="3">
    <source>
        <dbReference type="Proteomes" id="UP001432322"/>
    </source>
</evidence>
<feature type="transmembrane region" description="Helical" evidence="1">
    <location>
        <begin position="158"/>
        <end position="175"/>
    </location>
</feature>
<accession>A0AAV5WGS8</accession>
<sequence>MNSLCPNGTVNLGFIGDYFPIFFQENGRMKGISYDLFKDVAARFNCSSLNVIEFHTYSTLAFVQRGEILTDITTSALSNGRMKMFHYSLALYVDTYSFYEATNQVMGEAWTPLQFFIVFKPFPLLLIGFSLILIHLITSMNRCLRTTLGLWVKKSASSLFLFSIMFIIFLHGAVFKGNTIYPIAPVLT</sequence>
<keyword evidence="1" id="KW-0472">Membrane</keyword>
<gene>
    <name evidence="2" type="ORF">PFISCL1PPCAC_20331</name>
</gene>
<dbReference type="Gene3D" id="3.40.190.10">
    <property type="entry name" value="Periplasmic binding protein-like II"/>
    <property type="match status" value="1"/>
</dbReference>
<evidence type="ECO:0008006" key="4">
    <source>
        <dbReference type="Google" id="ProtNLM"/>
    </source>
</evidence>
<organism evidence="2 3">
    <name type="scientific">Pristionchus fissidentatus</name>
    <dbReference type="NCBI Taxonomy" id="1538716"/>
    <lineage>
        <taxon>Eukaryota</taxon>
        <taxon>Metazoa</taxon>
        <taxon>Ecdysozoa</taxon>
        <taxon>Nematoda</taxon>
        <taxon>Chromadorea</taxon>
        <taxon>Rhabditida</taxon>
        <taxon>Rhabditina</taxon>
        <taxon>Diplogasteromorpha</taxon>
        <taxon>Diplogasteroidea</taxon>
        <taxon>Neodiplogasteridae</taxon>
        <taxon>Pristionchus</taxon>
    </lineage>
</organism>